<protein>
    <submittedName>
        <fullName evidence="2">Uncharacterized protein</fullName>
    </submittedName>
</protein>
<comment type="caution">
    <text evidence="2">The sequence shown here is derived from an EMBL/GenBank/DDBJ whole genome shotgun (WGS) entry which is preliminary data.</text>
</comment>
<dbReference type="AlphaFoldDB" id="A0AA47MDG7"/>
<reference evidence="2" key="1">
    <citation type="journal article" date="2023" name="Front. Mar. Sci.">
        <title>A new Merluccius polli reference genome to investigate the effects of global change in West African waters.</title>
        <authorList>
            <person name="Mateo J.L."/>
            <person name="Blanco-Fernandez C."/>
            <person name="Garcia-Vazquez E."/>
            <person name="Machado-Schiaffino G."/>
        </authorList>
    </citation>
    <scope>NUCLEOTIDE SEQUENCE</scope>
    <source>
        <strain evidence="2">C29</strain>
        <tissue evidence="2">Fin</tissue>
    </source>
</reference>
<feature type="compositionally biased region" description="Polar residues" evidence="1">
    <location>
        <begin position="88"/>
        <end position="101"/>
    </location>
</feature>
<proteinExistence type="predicted"/>
<dbReference type="EMBL" id="JAOPHQ010004836">
    <property type="protein sequence ID" value="KAK0138062.1"/>
    <property type="molecule type" value="Genomic_DNA"/>
</dbReference>
<sequence>MSRPEEEEEEEDDDDDDDIFLADVLLEECELPDIKVVCFTSNRVQVKSQQHGLKLGQKRLFGLRKTRTANLSQKDVGLGRNHHRGHVTGTSGSTEPSCSSTYGQEAETETIQNLDSLIQEVQDLLGCPAEEPVSSQWKERQRSTLEKWTTLRAFMVNQMLSSERPKQGLCQHWTKACSSDMQRLFAKTTLLHCV</sequence>
<keyword evidence="3" id="KW-1185">Reference proteome</keyword>
<dbReference type="Proteomes" id="UP001174136">
    <property type="component" value="Unassembled WGS sequence"/>
</dbReference>
<name>A0AA47MDG7_MERPO</name>
<gene>
    <name evidence="2" type="ORF">N1851_025725</name>
</gene>
<accession>A0AA47MDG7</accession>
<feature type="region of interest" description="Disordered" evidence="1">
    <location>
        <begin position="76"/>
        <end position="101"/>
    </location>
</feature>
<evidence type="ECO:0000313" key="3">
    <source>
        <dbReference type="Proteomes" id="UP001174136"/>
    </source>
</evidence>
<evidence type="ECO:0000313" key="2">
    <source>
        <dbReference type="EMBL" id="KAK0138062.1"/>
    </source>
</evidence>
<evidence type="ECO:0000256" key="1">
    <source>
        <dbReference type="SAM" id="MobiDB-lite"/>
    </source>
</evidence>
<organism evidence="2 3">
    <name type="scientific">Merluccius polli</name>
    <name type="common">Benguela hake</name>
    <name type="synonym">Merluccius cadenati</name>
    <dbReference type="NCBI Taxonomy" id="89951"/>
    <lineage>
        <taxon>Eukaryota</taxon>
        <taxon>Metazoa</taxon>
        <taxon>Chordata</taxon>
        <taxon>Craniata</taxon>
        <taxon>Vertebrata</taxon>
        <taxon>Euteleostomi</taxon>
        <taxon>Actinopterygii</taxon>
        <taxon>Neopterygii</taxon>
        <taxon>Teleostei</taxon>
        <taxon>Neoteleostei</taxon>
        <taxon>Acanthomorphata</taxon>
        <taxon>Zeiogadaria</taxon>
        <taxon>Gadariae</taxon>
        <taxon>Gadiformes</taxon>
        <taxon>Gadoidei</taxon>
        <taxon>Merlucciidae</taxon>
        <taxon>Merluccius</taxon>
    </lineage>
</organism>